<dbReference type="AlphaFoldDB" id="A0A6J4MGD9"/>
<gene>
    <name evidence="1" type="ORF">AVDCRST_MAG89-3615</name>
</gene>
<proteinExistence type="predicted"/>
<feature type="non-terminal residue" evidence="1">
    <location>
        <position position="69"/>
    </location>
</feature>
<evidence type="ECO:0000313" key="1">
    <source>
        <dbReference type="EMBL" id="CAA9358929.1"/>
    </source>
</evidence>
<dbReference type="EMBL" id="CADCTV010000756">
    <property type="protein sequence ID" value="CAA9358929.1"/>
    <property type="molecule type" value="Genomic_DNA"/>
</dbReference>
<sequence length="69" mass="7261">GADRDGNRPCGRVGRYAGYVQPAFRCEHDGSCDLCRGPPGAHRCRSAGQLFSRPACRARRSGGRAAGGV</sequence>
<organism evidence="1">
    <name type="scientific">uncultured Gemmatimonadota bacterium</name>
    <dbReference type="NCBI Taxonomy" id="203437"/>
    <lineage>
        <taxon>Bacteria</taxon>
        <taxon>Pseudomonadati</taxon>
        <taxon>Gemmatimonadota</taxon>
        <taxon>environmental samples</taxon>
    </lineage>
</organism>
<accession>A0A6J4MGD9</accession>
<protein>
    <submittedName>
        <fullName evidence="1">Uncharacterized protein</fullName>
    </submittedName>
</protein>
<feature type="non-terminal residue" evidence="1">
    <location>
        <position position="1"/>
    </location>
</feature>
<name>A0A6J4MGD9_9BACT</name>
<reference evidence="1" key="1">
    <citation type="submission" date="2020-02" db="EMBL/GenBank/DDBJ databases">
        <authorList>
            <person name="Meier V. D."/>
        </authorList>
    </citation>
    <scope>NUCLEOTIDE SEQUENCE</scope>
    <source>
        <strain evidence="1">AVDCRST_MAG89</strain>
    </source>
</reference>